<feature type="compositionally biased region" description="Polar residues" evidence="8">
    <location>
        <begin position="377"/>
        <end position="394"/>
    </location>
</feature>
<feature type="domain" description="C2H2-type" evidence="9">
    <location>
        <begin position="645"/>
        <end position="675"/>
    </location>
</feature>
<keyword evidence="2" id="KW-0677">Repeat</keyword>
<dbReference type="Pfam" id="PF00096">
    <property type="entry name" value="zf-C2H2"/>
    <property type="match status" value="2"/>
</dbReference>
<feature type="compositionally biased region" description="Polar residues" evidence="8">
    <location>
        <begin position="125"/>
        <end position="151"/>
    </location>
</feature>
<feature type="region of interest" description="Disordered" evidence="8">
    <location>
        <begin position="488"/>
        <end position="510"/>
    </location>
</feature>
<keyword evidence="1" id="KW-0479">Metal-binding</keyword>
<dbReference type="FunFam" id="3.30.160.60:FF:000032">
    <property type="entry name" value="Krueppel-like factor 4"/>
    <property type="match status" value="1"/>
</dbReference>
<dbReference type="Proteomes" id="UP001213623">
    <property type="component" value="Chromosome 2"/>
</dbReference>
<feature type="region of interest" description="Disordered" evidence="8">
    <location>
        <begin position="529"/>
        <end position="573"/>
    </location>
</feature>
<dbReference type="SMART" id="SM00355">
    <property type="entry name" value="ZnF_C2H2"/>
    <property type="match status" value="3"/>
</dbReference>
<sequence length="683" mass="73567">MPMAPAPVALDNGSGHFRSATDAPTWSDLSVALPGREALSVRPVDTGMAPVLQSEPPMLTSLAGSDSQSWQQPQALWHGTSQPVVALPMSAPMINVSMATPHPLDGTNPAAVPFSSPDLKGQAPTFYTSDPHSPLQGSPVTGSNSDTSQSGWDYPNDPAASMGPISLHQALRHHAHNENFKGLLKLDVNMGFAGDTKMESPTTMLHPVGPGWKKRRSTSDVGPRTPSLLGPSIETFTSPVDDLSYLIQSMGGKATSPREITAPAMAPAASTSGINFESLNLHTEESPPSASPPTVLTVQGNVEKAELPLPHSEALAPAPELTLNPSLIHTPGSNDVIRKSLMQVFHDPMYTANASEENLSGPVRHGSKSPRPLSPYHASTRSVTPESEQSFDTSNHNDAAARMLQWRFPFSGSSQNLHPMDAYGPGSMLLSGRHPSTSRNPRRHLRTSVSEDFHGRMKPDPFFPVTNSLDLKPHELSMLTPLQGGLAGSSDMTRCLSSPGRSVSHEKPPAVGVSLSSLEEYNTMVDAQVEPDSTSHPSSRSPSAHSQRDKNETVFQSASQTRTPVVTTSASQAASASRRKAEALFTCPFPDCDSTFTRQYNLRGHLRSHLDERPFKCEWPGCGRSFARVHDCKRHHNLHLNIKPYQCEGCQKTFARLDALNRHYKSEASTCGTKAAQKASKSS</sequence>
<evidence type="ECO:0000256" key="6">
    <source>
        <dbReference type="ARBA" id="ARBA00023163"/>
    </source>
</evidence>
<evidence type="ECO:0000256" key="2">
    <source>
        <dbReference type="ARBA" id="ARBA00022737"/>
    </source>
</evidence>
<dbReference type="InterPro" id="IPR013087">
    <property type="entry name" value="Znf_C2H2_type"/>
</dbReference>
<gene>
    <name evidence="10" type="ORF">MNAN1_001497</name>
</gene>
<dbReference type="SUPFAM" id="SSF57667">
    <property type="entry name" value="beta-beta-alpha zinc fingers"/>
    <property type="match status" value="2"/>
</dbReference>
<feature type="domain" description="C2H2-type" evidence="9">
    <location>
        <begin position="585"/>
        <end position="614"/>
    </location>
</feature>
<keyword evidence="3 7" id="KW-0863">Zinc-finger</keyword>
<dbReference type="GO" id="GO:0008270">
    <property type="term" value="F:zinc ion binding"/>
    <property type="evidence" value="ECO:0007669"/>
    <property type="project" value="UniProtKB-KW"/>
</dbReference>
<name>A0AAF0J232_9BASI</name>
<dbReference type="PROSITE" id="PS00028">
    <property type="entry name" value="ZINC_FINGER_C2H2_1"/>
    <property type="match status" value="2"/>
</dbReference>
<dbReference type="Gene3D" id="3.30.160.60">
    <property type="entry name" value="Classic Zinc Finger"/>
    <property type="match status" value="3"/>
</dbReference>
<feature type="compositionally biased region" description="Polar residues" evidence="8">
    <location>
        <begin position="553"/>
        <end position="568"/>
    </location>
</feature>
<dbReference type="PROSITE" id="PS50157">
    <property type="entry name" value="ZINC_FINGER_C2H2_2"/>
    <property type="match status" value="3"/>
</dbReference>
<evidence type="ECO:0000313" key="10">
    <source>
        <dbReference type="EMBL" id="WFD26514.1"/>
    </source>
</evidence>
<evidence type="ECO:0000256" key="7">
    <source>
        <dbReference type="PROSITE-ProRule" id="PRU00042"/>
    </source>
</evidence>
<keyword evidence="6" id="KW-0804">Transcription</keyword>
<feature type="region of interest" description="Disordered" evidence="8">
    <location>
        <begin position="199"/>
        <end position="231"/>
    </location>
</feature>
<dbReference type="AlphaFoldDB" id="A0AAF0J232"/>
<accession>A0AAF0J232</accession>
<organism evidence="10 11">
    <name type="scientific">Malassezia nana</name>
    <dbReference type="NCBI Taxonomy" id="180528"/>
    <lineage>
        <taxon>Eukaryota</taxon>
        <taxon>Fungi</taxon>
        <taxon>Dikarya</taxon>
        <taxon>Basidiomycota</taxon>
        <taxon>Ustilaginomycotina</taxon>
        <taxon>Malasseziomycetes</taxon>
        <taxon>Malasseziales</taxon>
        <taxon>Malasseziaceae</taxon>
        <taxon>Malassezia</taxon>
    </lineage>
</organism>
<keyword evidence="11" id="KW-1185">Reference proteome</keyword>
<dbReference type="InterPro" id="IPR036236">
    <property type="entry name" value="Znf_C2H2_sf"/>
</dbReference>
<feature type="domain" description="C2H2-type" evidence="9">
    <location>
        <begin position="615"/>
        <end position="644"/>
    </location>
</feature>
<dbReference type="PANTHER" id="PTHR23235:SF120">
    <property type="entry name" value="KRUPPEL-LIKE FACTOR 15"/>
    <property type="match status" value="1"/>
</dbReference>
<reference evidence="10" key="1">
    <citation type="submission" date="2023-03" db="EMBL/GenBank/DDBJ databases">
        <title>Mating type loci evolution in Malassezia.</title>
        <authorList>
            <person name="Coelho M.A."/>
        </authorList>
    </citation>
    <scope>NUCLEOTIDE SEQUENCE</scope>
    <source>
        <strain evidence="10">CBS 9557</strain>
    </source>
</reference>
<dbReference type="EMBL" id="CP119893">
    <property type="protein sequence ID" value="WFD26514.1"/>
    <property type="molecule type" value="Genomic_DNA"/>
</dbReference>
<protein>
    <recommendedName>
        <fullName evidence="9">C2H2-type domain-containing protein</fullName>
    </recommendedName>
</protein>
<evidence type="ECO:0000313" key="11">
    <source>
        <dbReference type="Proteomes" id="UP001213623"/>
    </source>
</evidence>
<evidence type="ECO:0000256" key="5">
    <source>
        <dbReference type="ARBA" id="ARBA00023015"/>
    </source>
</evidence>
<feature type="region of interest" description="Disordered" evidence="8">
    <location>
        <begin position="1"/>
        <end position="21"/>
    </location>
</feature>
<feature type="region of interest" description="Disordered" evidence="8">
    <location>
        <begin position="355"/>
        <end position="394"/>
    </location>
</feature>
<dbReference type="GO" id="GO:0000978">
    <property type="term" value="F:RNA polymerase II cis-regulatory region sequence-specific DNA binding"/>
    <property type="evidence" value="ECO:0007669"/>
    <property type="project" value="TreeGrafter"/>
</dbReference>
<keyword evidence="4" id="KW-0862">Zinc</keyword>
<feature type="compositionally biased region" description="Polar residues" evidence="8">
    <location>
        <begin position="490"/>
        <end position="501"/>
    </location>
</feature>
<evidence type="ECO:0000256" key="1">
    <source>
        <dbReference type="ARBA" id="ARBA00022723"/>
    </source>
</evidence>
<dbReference type="GO" id="GO:0000981">
    <property type="term" value="F:DNA-binding transcription factor activity, RNA polymerase II-specific"/>
    <property type="evidence" value="ECO:0007669"/>
    <property type="project" value="TreeGrafter"/>
</dbReference>
<proteinExistence type="predicted"/>
<feature type="region of interest" description="Disordered" evidence="8">
    <location>
        <begin position="107"/>
        <end position="160"/>
    </location>
</feature>
<feature type="compositionally biased region" description="Low complexity" evidence="8">
    <location>
        <begin position="534"/>
        <end position="545"/>
    </location>
</feature>
<keyword evidence="5" id="KW-0805">Transcription regulation</keyword>
<dbReference type="PANTHER" id="PTHR23235">
    <property type="entry name" value="KRUEPPEL-LIKE TRANSCRIPTION FACTOR"/>
    <property type="match status" value="1"/>
</dbReference>
<evidence type="ECO:0000256" key="3">
    <source>
        <dbReference type="ARBA" id="ARBA00022771"/>
    </source>
</evidence>
<evidence type="ECO:0000259" key="9">
    <source>
        <dbReference type="PROSITE" id="PS50157"/>
    </source>
</evidence>
<evidence type="ECO:0000256" key="8">
    <source>
        <dbReference type="SAM" id="MobiDB-lite"/>
    </source>
</evidence>
<evidence type="ECO:0000256" key="4">
    <source>
        <dbReference type="ARBA" id="ARBA00022833"/>
    </source>
</evidence>